<dbReference type="AlphaFoldDB" id="A0AB35I1D9"/>
<sequence length="103" mass="11823">MKNSEIDKAISEEVILRSKSLMSFNLEEIKNLPPESVEDIKIGSKRLTICTYKDELPNGEILVIVQCKNTRFLGYGNMFAEGFVVSESSEKRKAEEILMWEYV</sequence>
<dbReference type="RefSeq" id="WP_074901462.1">
    <property type="nucleotide sequence ID" value="NZ_CP130317.1"/>
</dbReference>
<evidence type="ECO:0000313" key="1">
    <source>
        <dbReference type="EMBL" id="MCX2803279.1"/>
    </source>
</evidence>
<gene>
    <name evidence="1" type="ORF">OQJ68_15930</name>
</gene>
<reference evidence="1" key="1">
    <citation type="submission" date="2022-11" db="EMBL/GenBank/DDBJ databases">
        <title>Chitin-degrading and fungicidal potential of chitinolytic bacterial strains from marine environment of the Pacific Ocean regions.</title>
        <authorList>
            <person name="Pentekhina I."/>
            <person name="Nedashkovskaya O."/>
            <person name="Seitkalieva A."/>
            <person name="Podvolotskaya A."/>
            <person name="Tekutyeva L."/>
            <person name="Balabanova L."/>
        </authorList>
    </citation>
    <scope>NUCLEOTIDE SEQUENCE</scope>
    <source>
        <strain evidence="1">KMM 6838</strain>
    </source>
</reference>
<proteinExistence type="predicted"/>
<protein>
    <submittedName>
        <fullName evidence="1">Uncharacterized protein</fullName>
    </submittedName>
</protein>
<comment type="caution">
    <text evidence="1">The sequence shown here is derived from an EMBL/GenBank/DDBJ whole genome shotgun (WGS) entry which is preliminary data.</text>
</comment>
<dbReference type="EMBL" id="JAPHQB010000041">
    <property type="protein sequence ID" value="MCX2803279.1"/>
    <property type="molecule type" value="Genomic_DNA"/>
</dbReference>
<accession>A0AB35I1D9</accession>
<organism evidence="1 2">
    <name type="scientific">Microbulbifer thermotolerans</name>
    <dbReference type="NCBI Taxonomy" id="252514"/>
    <lineage>
        <taxon>Bacteria</taxon>
        <taxon>Pseudomonadati</taxon>
        <taxon>Pseudomonadota</taxon>
        <taxon>Gammaproteobacteria</taxon>
        <taxon>Cellvibrionales</taxon>
        <taxon>Microbulbiferaceae</taxon>
        <taxon>Microbulbifer</taxon>
    </lineage>
</organism>
<evidence type="ECO:0000313" key="2">
    <source>
        <dbReference type="Proteomes" id="UP001209730"/>
    </source>
</evidence>
<dbReference type="Proteomes" id="UP001209730">
    <property type="component" value="Unassembled WGS sequence"/>
</dbReference>
<name>A0AB35I1D9_MICTH</name>